<reference evidence="2 3" key="1">
    <citation type="submission" date="2016-11" db="EMBL/GenBank/DDBJ databases">
        <authorList>
            <person name="Jaros S."/>
            <person name="Januszkiewicz K."/>
            <person name="Wedrychowicz H."/>
        </authorList>
    </citation>
    <scope>NUCLEOTIDE SEQUENCE [LARGE SCALE GENOMIC DNA]</scope>
    <source>
        <strain evidence="2 3">GAS138</strain>
    </source>
</reference>
<dbReference type="AlphaFoldDB" id="A0A1M5WLR2"/>
<gene>
    <name evidence="2" type="ORF">SAMN05443248_6661</name>
</gene>
<evidence type="ECO:0000313" key="3">
    <source>
        <dbReference type="Proteomes" id="UP000189796"/>
    </source>
</evidence>
<organism evidence="2 3">
    <name type="scientific">Bradyrhizobium erythrophlei</name>
    <dbReference type="NCBI Taxonomy" id="1437360"/>
    <lineage>
        <taxon>Bacteria</taxon>
        <taxon>Pseudomonadati</taxon>
        <taxon>Pseudomonadota</taxon>
        <taxon>Alphaproteobacteria</taxon>
        <taxon>Hyphomicrobiales</taxon>
        <taxon>Nitrobacteraceae</taxon>
        <taxon>Bradyrhizobium</taxon>
    </lineage>
</organism>
<dbReference type="InterPro" id="IPR015943">
    <property type="entry name" value="WD40/YVTN_repeat-like_dom_sf"/>
</dbReference>
<dbReference type="Proteomes" id="UP000189796">
    <property type="component" value="Chromosome I"/>
</dbReference>
<keyword evidence="1" id="KW-0732">Signal</keyword>
<proteinExistence type="predicted"/>
<sequence>MKPFRLLHCAWLLLVLAPIPAWAGTARIYITNSAGDSIHVIDPATNKVVQQIRGIEGAHGIAFSPDGARVYVSDEVYSTLDVFDRKSGKLLKRVGLSAHPNNIAVARDGRIVVGIARDPGALDIIDPVTLERTKSVPVNGRLHNVYVTPDSKYAVTGSIRTRIVSVIDLATEQPAWEVKLDKGIRPMAIEAGPDDATKRIFVQLSDVNGFAVIDFAARKEVARILLPAARADFETDGGRSDAPSHGIGVAPDGKTLWVTSIPNNAVYVYSLADLSLLGEVALPSLKLPGHGAISAVANWVTFTPDSKTVYISNAGLRSVSAIDTQSRKLVAVVPVGEVPKRINTLVIPDRPDSAATSSGKRASLH</sequence>
<accession>A0A1M5WLR2</accession>
<dbReference type="SUPFAM" id="SSF50974">
    <property type="entry name" value="Nitrous oxide reductase, N-terminal domain"/>
    <property type="match status" value="1"/>
</dbReference>
<evidence type="ECO:0000313" key="2">
    <source>
        <dbReference type="EMBL" id="SHH88437.1"/>
    </source>
</evidence>
<dbReference type="OrthoDB" id="8440964at2"/>
<dbReference type="InterPro" id="IPR011045">
    <property type="entry name" value="N2O_reductase_N"/>
</dbReference>
<dbReference type="InterPro" id="IPR051200">
    <property type="entry name" value="Host-pathogen_enzymatic-act"/>
</dbReference>
<feature type="signal peptide" evidence="1">
    <location>
        <begin position="1"/>
        <end position="23"/>
    </location>
</feature>
<dbReference type="PANTHER" id="PTHR47197:SF3">
    <property type="entry name" value="DIHYDRO-HEME D1 DEHYDROGENASE"/>
    <property type="match status" value="1"/>
</dbReference>
<name>A0A1M5WLR2_9BRAD</name>
<dbReference type="RefSeq" id="WP_079605010.1">
    <property type="nucleotide sequence ID" value="NZ_LT670817.1"/>
</dbReference>
<dbReference type="Pfam" id="PF02239">
    <property type="entry name" value="Cytochrom_D1"/>
    <property type="match status" value="1"/>
</dbReference>
<protein>
    <submittedName>
        <fullName evidence="2">40-residue YVTN family beta-propeller repeat-containing protein</fullName>
    </submittedName>
</protein>
<dbReference type="InterPro" id="IPR011964">
    <property type="entry name" value="YVTN_b-propeller_repeat"/>
</dbReference>
<evidence type="ECO:0000256" key="1">
    <source>
        <dbReference type="SAM" id="SignalP"/>
    </source>
</evidence>
<dbReference type="EMBL" id="LT670817">
    <property type="protein sequence ID" value="SHH88437.1"/>
    <property type="molecule type" value="Genomic_DNA"/>
</dbReference>
<dbReference type="PANTHER" id="PTHR47197">
    <property type="entry name" value="PROTEIN NIRF"/>
    <property type="match status" value="1"/>
</dbReference>
<dbReference type="Gene3D" id="2.130.10.10">
    <property type="entry name" value="YVTN repeat-like/Quinoprotein amine dehydrogenase"/>
    <property type="match status" value="2"/>
</dbReference>
<feature type="chain" id="PRO_5012206460" evidence="1">
    <location>
        <begin position="24"/>
        <end position="365"/>
    </location>
</feature>
<dbReference type="NCBIfam" id="TIGR02276">
    <property type="entry name" value="beta_rpt_yvtn"/>
    <property type="match status" value="1"/>
</dbReference>